<gene>
    <name evidence="1" type="ORF">CHH57_02325</name>
</gene>
<reference evidence="1 2" key="1">
    <citation type="submission" date="2017-07" db="EMBL/GenBank/DDBJ databases">
        <title>Isolation and whole genome analysis of endospore-forming bacteria from heroin.</title>
        <authorList>
            <person name="Kalinowski J."/>
            <person name="Ahrens B."/>
            <person name="Al-Dilaimi A."/>
            <person name="Winkler A."/>
            <person name="Wibberg D."/>
            <person name="Schleenbecker U."/>
            <person name="Ruckert C."/>
            <person name="Wolfel R."/>
            <person name="Grass G."/>
        </authorList>
    </citation>
    <scope>NUCLEOTIDE SEQUENCE [LARGE SCALE GENOMIC DNA]</scope>
    <source>
        <strain evidence="1 2">7521-2</strain>
    </source>
</reference>
<evidence type="ECO:0000313" key="2">
    <source>
        <dbReference type="Proteomes" id="UP000216961"/>
    </source>
</evidence>
<comment type="caution">
    <text evidence="1">The sequence shown here is derived from an EMBL/GenBank/DDBJ whole genome shotgun (WGS) entry which is preliminary data.</text>
</comment>
<proteinExistence type="predicted"/>
<dbReference type="AlphaFoldDB" id="A0AA91TVN3"/>
<dbReference type="EMBL" id="NPBQ01000016">
    <property type="protein sequence ID" value="PAD84887.1"/>
    <property type="molecule type" value="Genomic_DNA"/>
</dbReference>
<evidence type="ECO:0000313" key="1">
    <source>
        <dbReference type="EMBL" id="PAD84887.1"/>
    </source>
</evidence>
<protein>
    <recommendedName>
        <fullName evidence="3">Helix-turn-helix domain-containing protein</fullName>
    </recommendedName>
</protein>
<evidence type="ECO:0008006" key="3">
    <source>
        <dbReference type="Google" id="ProtNLM"/>
    </source>
</evidence>
<dbReference type="RefSeq" id="WP_095328716.1">
    <property type="nucleotide sequence ID" value="NZ_NPBQ01000016.1"/>
</dbReference>
<dbReference type="Proteomes" id="UP000216961">
    <property type="component" value="Unassembled WGS sequence"/>
</dbReference>
<organism evidence="1 2">
    <name type="scientific">Niallia circulans</name>
    <name type="common">Bacillus circulans</name>
    <dbReference type="NCBI Taxonomy" id="1397"/>
    <lineage>
        <taxon>Bacteria</taxon>
        <taxon>Bacillati</taxon>
        <taxon>Bacillota</taxon>
        <taxon>Bacilli</taxon>
        <taxon>Bacillales</taxon>
        <taxon>Bacillaceae</taxon>
        <taxon>Niallia</taxon>
    </lineage>
</organism>
<name>A0AA91TVN3_NIACI</name>
<sequence>MTNRKKELLSVKDIMEITGLGRDKVYELLHCGEFTVHRFGNRFMAVEKDFYEWLFTNNKRKNSYVFKLKGL</sequence>
<accession>A0AA91TVN3</accession>